<reference evidence="2 3" key="1">
    <citation type="submission" date="2018-08" db="EMBL/GenBank/DDBJ databases">
        <title>A genome reference for cultivated species of the human gut microbiota.</title>
        <authorList>
            <person name="Zou Y."/>
            <person name="Xue W."/>
            <person name="Luo G."/>
        </authorList>
    </citation>
    <scope>NUCLEOTIDE SEQUENCE [LARGE SCALE GENOMIC DNA]</scope>
    <source>
        <strain evidence="2 3">AF17-20</strain>
    </source>
</reference>
<accession>A0A412SPH1</accession>
<comment type="caution">
    <text evidence="2">The sequence shown here is derived from an EMBL/GenBank/DDBJ whole genome shotgun (WGS) entry which is preliminary data.</text>
</comment>
<dbReference type="RefSeq" id="WP_117543853.1">
    <property type="nucleotide sequence ID" value="NZ_QRXV01000008.1"/>
</dbReference>
<dbReference type="AlphaFoldDB" id="A0A412SPH1"/>
<evidence type="ECO:0000313" key="3">
    <source>
        <dbReference type="Proteomes" id="UP000284022"/>
    </source>
</evidence>
<organism evidence="2 3">
    <name type="scientific">Bacteroides uniformis</name>
    <dbReference type="NCBI Taxonomy" id="820"/>
    <lineage>
        <taxon>Bacteria</taxon>
        <taxon>Pseudomonadati</taxon>
        <taxon>Bacteroidota</taxon>
        <taxon>Bacteroidia</taxon>
        <taxon>Bacteroidales</taxon>
        <taxon>Bacteroidaceae</taxon>
        <taxon>Bacteroides</taxon>
    </lineage>
</organism>
<dbReference type="InterPro" id="IPR041700">
    <property type="entry name" value="OMP_b-brl_3"/>
</dbReference>
<dbReference type="EMBL" id="QRXV01000008">
    <property type="protein sequence ID" value="RGU39675.1"/>
    <property type="molecule type" value="Genomic_DNA"/>
</dbReference>
<feature type="domain" description="Outer membrane protein beta-barrel" evidence="1">
    <location>
        <begin position="367"/>
        <end position="744"/>
    </location>
</feature>
<dbReference type="Pfam" id="PF14905">
    <property type="entry name" value="OMP_b-brl_3"/>
    <property type="match status" value="1"/>
</dbReference>
<dbReference type="Proteomes" id="UP000284022">
    <property type="component" value="Unassembled WGS sequence"/>
</dbReference>
<gene>
    <name evidence="2" type="ORF">DWW83_09985</name>
</gene>
<evidence type="ECO:0000259" key="1">
    <source>
        <dbReference type="Pfam" id="PF14905"/>
    </source>
</evidence>
<evidence type="ECO:0000313" key="2">
    <source>
        <dbReference type="EMBL" id="RGU39675.1"/>
    </source>
</evidence>
<dbReference type="InterPro" id="IPR008969">
    <property type="entry name" value="CarboxyPept-like_regulatory"/>
</dbReference>
<dbReference type="SUPFAM" id="SSF49464">
    <property type="entry name" value="Carboxypeptidase regulatory domain-like"/>
    <property type="match status" value="1"/>
</dbReference>
<protein>
    <recommendedName>
        <fullName evidence="1">Outer membrane protein beta-barrel domain-containing protein</fullName>
    </recommendedName>
</protein>
<dbReference type="SUPFAM" id="SSF56935">
    <property type="entry name" value="Porins"/>
    <property type="match status" value="1"/>
</dbReference>
<proteinExistence type="predicted"/>
<name>A0A412SPH1_BACUN</name>
<sequence>MKRLILFAAACGMMTEAYSQDITGRITDERNVPLAYANVVLLSLPDSAFVSGTISGEDGEFSVSGHTEKGASRCLKISSVGYRTLILDVREDEAGTIVLKEESTMLDGIVVHGERPLVKAEKGALTYDVGAMAEKSTVSNAYESVTRLPGVMEQNGRLTLMGAGEVTVILNGKPSSMTGEQLANLLKNIPVSNVQKAEVMYNAPARYRVRGAVINIELKRQKSEEAFVRGEAGGNFTQGEYARGSGSMNLSLVGRKITADVLYSADYTKIKTAYDFISHHTLDGRLHEVEQYNSGSKRNLTHNIRTALDYQIAEGDNLNMAYTAAIAPGIRSLEKSRGNLSESVNAKSGDQQMHNFNIDYTSHWGTNAGLDYTYFSYPSVQDFTDRNGDAVRDFLVNSRQRISRWNVYAGQTHALTGGWSLNYGIDFSFADEESSQAYSPQDGEDMSGLDSDTELDERTYNFYGGFEKSFGESLSLSLSVAGEYYKLADYTRWAVYPSMQLSYMPAASHTFLLSFSSDKAYPDYWEMQDITSYLNGYTKLVGNPDLRPSTDYTANFTYILKNKYMFDLYYTHVKDLFAQLAYQSPDELSMIYQSVNYDYEQNFGASVIIPFAVGGFWNSRVSLDGSCFRDVCHNYHGIGFERTAWRGLAMMNNTFKLASDPAVSLELNGMYVTSSIQGIYDLSSVWKVDAGLKWTSANKKAELRMKVNDIFDSATPDATVNYKGQHFEMNQHADSRYFSMSFTYKFGGFKSKERKEVDTSRFGY</sequence>